<organism evidence="7 8">
    <name type="scientific">Dyella jiangningensis</name>
    <dbReference type="NCBI Taxonomy" id="1379159"/>
    <lineage>
        <taxon>Bacteria</taxon>
        <taxon>Pseudomonadati</taxon>
        <taxon>Pseudomonadota</taxon>
        <taxon>Gammaproteobacteria</taxon>
        <taxon>Lysobacterales</taxon>
        <taxon>Rhodanobacteraceae</taxon>
        <taxon>Dyella</taxon>
    </lineage>
</organism>
<dbReference type="InterPro" id="IPR013324">
    <property type="entry name" value="RNA_pol_sigma_r3/r4-like"/>
</dbReference>
<dbReference type="NCBIfam" id="TIGR02937">
    <property type="entry name" value="sigma70-ECF"/>
    <property type="match status" value="1"/>
</dbReference>
<dbReference type="InterPro" id="IPR014284">
    <property type="entry name" value="RNA_pol_sigma-70_dom"/>
</dbReference>
<dbReference type="GO" id="GO:0016987">
    <property type="term" value="F:sigma factor activity"/>
    <property type="evidence" value="ECO:0007669"/>
    <property type="project" value="UniProtKB-KW"/>
</dbReference>
<evidence type="ECO:0000256" key="2">
    <source>
        <dbReference type="ARBA" id="ARBA00023015"/>
    </source>
</evidence>
<dbReference type="PANTHER" id="PTHR43133">
    <property type="entry name" value="RNA POLYMERASE ECF-TYPE SIGMA FACTO"/>
    <property type="match status" value="1"/>
</dbReference>
<dbReference type="InterPro" id="IPR036388">
    <property type="entry name" value="WH-like_DNA-bd_sf"/>
</dbReference>
<dbReference type="SUPFAM" id="SSF88659">
    <property type="entry name" value="Sigma3 and sigma4 domains of RNA polymerase sigma factors"/>
    <property type="match status" value="1"/>
</dbReference>
<keyword evidence="2" id="KW-0805">Transcription regulation</keyword>
<proteinExistence type="inferred from homology"/>
<feature type="domain" description="RNA polymerase sigma-70 region 2" evidence="5">
    <location>
        <begin position="37"/>
        <end position="94"/>
    </location>
</feature>
<dbReference type="Pfam" id="PF08281">
    <property type="entry name" value="Sigma70_r4_2"/>
    <property type="match status" value="1"/>
</dbReference>
<evidence type="ECO:0000259" key="5">
    <source>
        <dbReference type="Pfam" id="PF04542"/>
    </source>
</evidence>
<comment type="similarity">
    <text evidence="1">Belongs to the sigma-70 factor family. ECF subfamily.</text>
</comment>
<dbReference type="EMBL" id="NFZS01000004">
    <property type="protein sequence ID" value="RAO75141.1"/>
    <property type="molecule type" value="Genomic_DNA"/>
</dbReference>
<evidence type="ECO:0000256" key="3">
    <source>
        <dbReference type="ARBA" id="ARBA00023082"/>
    </source>
</evidence>
<dbReference type="SUPFAM" id="SSF88946">
    <property type="entry name" value="Sigma2 domain of RNA polymerase sigma factors"/>
    <property type="match status" value="1"/>
</dbReference>
<evidence type="ECO:0008006" key="9">
    <source>
        <dbReference type="Google" id="ProtNLM"/>
    </source>
</evidence>
<reference evidence="7 8" key="1">
    <citation type="journal article" date="2018" name="Genet. Mol. Biol.">
        <title>The genome sequence of Dyella jiangningensis FCAV SCS01 from a lignocellulose-decomposing microbial consortium metagenome reveals potential for biotechnological applications.</title>
        <authorList>
            <person name="Desiderato J.G."/>
            <person name="Alvarenga D.O."/>
            <person name="Constancio M.T.L."/>
            <person name="Alves L.M.C."/>
            <person name="Varani A.M."/>
        </authorList>
    </citation>
    <scope>NUCLEOTIDE SEQUENCE [LARGE SCALE GENOMIC DNA]</scope>
    <source>
        <strain evidence="7 8">FCAV SCS01</strain>
    </source>
</reference>
<evidence type="ECO:0000256" key="1">
    <source>
        <dbReference type="ARBA" id="ARBA00010641"/>
    </source>
</evidence>
<name>A0A328P179_9GAMM</name>
<keyword evidence="8" id="KW-1185">Reference proteome</keyword>
<sequence>MAHRHDDILEATRDFSADGDRRAHGFAAFARLQYGGLLSFLRRRTANEEDARDATQESLMRLMRYRDTETEAAWRPLLYRIAINVVGEQYRRGSARQRSHHVPIDDLELMSDEPTQEDLVVHAQQEALLRQALLSLPPRWRQVYLLSRMEGMTYAQIAVHCGISVKTVEKHMTNALAALFDRVGSGASDAS</sequence>
<evidence type="ECO:0000313" key="7">
    <source>
        <dbReference type="EMBL" id="RAO75141.1"/>
    </source>
</evidence>
<keyword evidence="3" id="KW-0731">Sigma factor</keyword>
<evidence type="ECO:0000256" key="4">
    <source>
        <dbReference type="ARBA" id="ARBA00023163"/>
    </source>
</evidence>
<dbReference type="PANTHER" id="PTHR43133:SF63">
    <property type="entry name" value="RNA POLYMERASE SIGMA FACTOR FECI-RELATED"/>
    <property type="match status" value="1"/>
</dbReference>
<evidence type="ECO:0000259" key="6">
    <source>
        <dbReference type="Pfam" id="PF08281"/>
    </source>
</evidence>
<dbReference type="InterPro" id="IPR039425">
    <property type="entry name" value="RNA_pol_sigma-70-like"/>
</dbReference>
<keyword evidence="4" id="KW-0804">Transcription</keyword>
<gene>
    <name evidence="7" type="ORF">CA260_13625</name>
</gene>
<dbReference type="RefSeq" id="WP_111983629.1">
    <property type="nucleotide sequence ID" value="NZ_NFZS01000004.1"/>
</dbReference>
<dbReference type="AlphaFoldDB" id="A0A328P179"/>
<dbReference type="Gene3D" id="1.10.10.10">
    <property type="entry name" value="Winged helix-like DNA-binding domain superfamily/Winged helix DNA-binding domain"/>
    <property type="match status" value="1"/>
</dbReference>
<protein>
    <recommendedName>
        <fullName evidence="9">RNA polymerase subunit sigma-70</fullName>
    </recommendedName>
</protein>
<dbReference type="InterPro" id="IPR007627">
    <property type="entry name" value="RNA_pol_sigma70_r2"/>
</dbReference>
<dbReference type="Gene3D" id="1.10.1740.10">
    <property type="match status" value="1"/>
</dbReference>
<dbReference type="Pfam" id="PF04542">
    <property type="entry name" value="Sigma70_r2"/>
    <property type="match status" value="1"/>
</dbReference>
<dbReference type="GO" id="GO:0006352">
    <property type="term" value="P:DNA-templated transcription initiation"/>
    <property type="evidence" value="ECO:0007669"/>
    <property type="project" value="InterPro"/>
</dbReference>
<dbReference type="InterPro" id="IPR013249">
    <property type="entry name" value="RNA_pol_sigma70_r4_t2"/>
</dbReference>
<accession>A0A328P179</accession>
<dbReference type="OrthoDB" id="9797134at2"/>
<dbReference type="CDD" id="cd06171">
    <property type="entry name" value="Sigma70_r4"/>
    <property type="match status" value="1"/>
</dbReference>
<evidence type="ECO:0000313" key="8">
    <source>
        <dbReference type="Proteomes" id="UP000248926"/>
    </source>
</evidence>
<comment type="caution">
    <text evidence="7">The sequence shown here is derived from an EMBL/GenBank/DDBJ whole genome shotgun (WGS) entry which is preliminary data.</text>
</comment>
<dbReference type="Proteomes" id="UP000248926">
    <property type="component" value="Unassembled WGS sequence"/>
</dbReference>
<dbReference type="InterPro" id="IPR013325">
    <property type="entry name" value="RNA_pol_sigma_r2"/>
</dbReference>
<feature type="domain" description="RNA polymerase sigma factor 70 region 4 type 2" evidence="6">
    <location>
        <begin position="128"/>
        <end position="179"/>
    </location>
</feature>
<dbReference type="GO" id="GO:0003677">
    <property type="term" value="F:DNA binding"/>
    <property type="evidence" value="ECO:0007669"/>
    <property type="project" value="InterPro"/>
</dbReference>